<comment type="caution">
    <text evidence="5">The sequence shown here is derived from an EMBL/GenBank/DDBJ whole genome shotgun (WGS) entry which is preliminary data.</text>
</comment>
<evidence type="ECO:0000256" key="3">
    <source>
        <dbReference type="SAM" id="MobiDB-lite"/>
    </source>
</evidence>
<dbReference type="SUPFAM" id="SSF101447">
    <property type="entry name" value="Formin homology 2 domain (FH2 domain)"/>
    <property type="match status" value="1"/>
</dbReference>
<feature type="region of interest" description="Disordered" evidence="3">
    <location>
        <begin position="262"/>
        <end position="295"/>
    </location>
</feature>
<protein>
    <recommendedName>
        <fullName evidence="4">FH2 domain-containing protein</fullName>
    </recommendedName>
</protein>
<name>A0A9P1IIF8_9PELO</name>
<dbReference type="GO" id="GO:0008360">
    <property type="term" value="P:regulation of cell shape"/>
    <property type="evidence" value="ECO:0007669"/>
    <property type="project" value="TreeGrafter"/>
</dbReference>
<dbReference type="Proteomes" id="UP001152747">
    <property type="component" value="Unassembled WGS sequence"/>
</dbReference>
<proteinExistence type="inferred from homology"/>
<comment type="similarity">
    <text evidence="1">Belongs to the formin homology family.</text>
</comment>
<dbReference type="GO" id="GO:0051015">
    <property type="term" value="F:actin filament binding"/>
    <property type="evidence" value="ECO:0007669"/>
    <property type="project" value="TreeGrafter"/>
</dbReference>
<feature type="region of interest" description="Disordered" evidence="3">
    <location>
        <begin position="335"/>
        <end position="372"/>
    </location>
</feature>
<dbReference type="PANTHER" id="PTHR45857:SF8">
    <property type="entry name" value="FORMIN-HOMOLOGY AND ZINC FINGER DOMAINS PROTEIN 1"/>
    <property type="match status" value="1"/>
</dbReference>
<dbReference type="Gene3D" id="3.30.160.60">
    <property type="entry name" value="Classic Zinc Finger"/>
    <property type="match status" value="1"/>
</dbReference>
<dbReference type="InterPro" id="IPR042201">
    <property type="entry name" value="FH2_Formin_sf"/>
</dbReference>
<dbReference type="PROSITE" id="PS51444">
    <property type="entry name" value="FH2"/>
    <property type="match status" value="1"/>
</dbReference>
<evidence type="ECO:0000256" key="2">
    <source>
        <dbReference type="SAM" id="Coils"/>
    </source>
</evidence>
<dbReference type="GO" id="GO:0016477">
    <property type="term" value="P:cell migration"/>
    <property type="evidence" value="ECO:0007669"/>
    <property type="project" value="TreeGrafter"/>
</dbReference>
<evidence type="ECO:0000259" key="4">
    <source>
        <dbReference type="PROSITE" id="PS51444"/>
    </source>
</evidence>
<reference evidence="5" key="1">
    <citation type="submission" date="2022-11" db="EMBL/GenBank/DDBJ databases">
        <authorList>
            <person name="Kikuchi T."/>
        </authorList>
    </citation>
    <scope>NUCLEOTIDE SEQUENCE</scope>
    <source>
        <strain evidence="5">PS1010</strain>
    </source>
</reference>
<dbReference type="OrthoDB" id="1668162at2759"/>
<feature type="compositionally biased region" description="Polar residues" evidence="3">
    <location>
        <begin position="268"/>
        <end position="291"/>
    </location>
</feature>
<dbReference type="SMART" id="SM00498">
    <property type="entry name" value="FH2"/>
    <property type="match status" value="1"/>
</dbReference>
<sequence length="748" mass="83298">MIVFLTEKNIKLKHPPFSIHVLHEAMMLASSTQPNSRSTTTNPPTTTATTGNGGDECSSSTSPTNTSASDASSMDMLTSLMNANAAAAAVVKQETNTVASPLATPPIFTPDAVTLLQFSQLFQAQQAVAQFQRQQAAQAAQAQAQAAQQHQQIQAAQQAAVQAQQATQERKRSYPCTFQYCVICQKDVHSSKLPCHIRQCHVAKPMFQCPACDFTSTYSKNNVKSHMVSLHGLAGDPISYMDKYAGQVEEFMKLCFPNVRGRGRPMQGRSSPKSPISPTQRRNIIANNSLPNGRRATMPTNDLLANLHPPTPNFHPLRNLRFNPLQSIFPTAPTLHNNTTPHQQQHNNNNNNNNNISKSVKMEESGHSEPSTSMILQPLKPGENEQPKYLDQVGVLDWSLMNELQTKNTIFEETKSNMEIYIENISRKIETTPSRIVFHLSNQLVSQVELVRSQINLQLFEVMFAIHRMDTKVLDSQLVDLLATIAPTTCDTQLLRQKTTPNNQNEEFLLGLTKIERIEEKLETMKHMNGFTKRIGTLKGRIESIGEACKMVHENKALRQVIQMIVAVLNVAFFDDRTCCAVQGFSISEIDQILRSGPEGSTQNVLNLLITILRDEISVDLDDLFGLVGILEVVENIDFDGIGRELAEIEDLTWRAEKEMEYSGSNPQLAQFIDFAKSTTKTTWEIYNSVKSKIVNLTIYLGNPVARNSNNIDPRPLFCHIINFLRQLKIAIDSEAAGSESDINILSP</sequence>
<dbReference type="PANTHER" id="PTHR45857">
    <property type="entry name" value="FORMIN-LIKE PROTEIN"/>
    <property type="match status" value="1"/>
</dbReference>
<dbReference type="InterPro" id="IPR043592">
    <property type="entry name" value="FMNL_animal"/>
</dbReference>
<feature type="domain" description="FH2" evidence="4">
    <location>
        <begin position="375"/>
        <end position="748"/>
    </location>
</feature>
<dbReference type="GO" id="GO:0005829">
    <property type="term" value="C:cytosol"/>
    <property type="evidence" value="ECO:0007669"/>
    <property type="project" value="TreeGrafter"/>
</dbReference>
<keyword evidence="6" id="KW-1185">Reference proteome</keyword>
<dbReference type="Gene3D" id="1.20.58.2220">
    <property type="entry name" value="Formin, FH2 domain"/>
    <property type="match status" value="1"/>
</dbReference>
<feature type="compositionally biased region" description="Low complexity" evidence="3">
    <location>
        <begin position="31"/>
        <end position="50"/>
    </location>
</feature>
<gene>
    <name evidence="5" type="ORF">CAMP_LOCUS8754</name>
</gene>
<feature type="compositionally biased region" description="Low complexity" evidence="3">
    <location>
        <begin position="58"/>
        <end position="71"/>
    </location>
</feature>
<evidence type="ECO:0000256" key="1">
    <source>
        <dbReference type="ARBA" id="ARBA00023449"/>
    </source>
</evidence>
<dbReference type="AlphaFoldDB" id="A0A9P1IIF8"/>
<dbReference type="EMBL" id="CANHGI010000003">
    <property type="protein sequence ID" value="CAI5446117.1"/>
    <property type="molecule type" value="Genomic_DNA"/>
</dbReference>
<accession>A0A9P1IIF8</accession>
<dbReference type="InterPro" id="IPR015425">
    <property type="entry name" value="FH2_Formin"/>
</dbReference>
<organism evidence="5 6">
    <name type="scientific">Caenorhabditis angaria</name>
    <dbReference type="NCBI Taxonomy" id="860376"/>
    <lineage>
        <taxon>Eukaryota</taxon>
        <taxon>Metazoa</taxon>
        <taxon>Ecdysozoa</taxon>
        <taxon>Nematoda</taxon>
        <taxon>Chromadorea</taxon>
        <taxon>Rhabditida</taxon>
        <taxon>Rhabditina</taxon>
        <taxon>Rhabditomorpha</taxon>
        <taxon>Rhabditoidea</taxon>
        <taxon>Rhabditidae</taxon>
        <taxon>Peloderinae</taxon>
        <taxon>Caenorhabditis</taxon>
    </lineage>
</organism>
<evidence type="ECO:0000313" key="6">
    <source>
        <dbReference type="Proteomes" id="UP001152747"/>
    </source>
</evidence>
<evidence type="ECO:0000313" key="5">
    <source>
        <dbReference type="EMBL" id="CAI5446117.1"/>
    </source>
</evidence>
<feature type="region of interest" description="Disordered" evidence="3">
    <location>
        <begin position="30"/>
        <end position="71"/>
    </location>
</feature>
<feature type="compositionally biased region" description="Low complexity" evidence="3">
    <location>
        <begin position="335"/>
        <end position="355"/>
    </location>
</feature>
<dbReference type="GO" id="GO:0030866">
    <property type="term" value="P:cortical actin cytoskeleton organization"/>
    <property type="evidence" value="ECO:0007669"/>
    <property type="project" value="TreeGrafter"/>
</dbReference>
<feature type="coiled-coil region" evidence="2">
    <location>
        <begin position="139"/>
        <end position="166"/>
    </location>
</feature>
<dbReference type="Pfam" id="PF02181">
    <property type="entry name" value="FH2"/>
    <property type="match status" value="1"/>
</dbReference>
<keyword evidence="2" id="KW-0175">Coiled coil</keyword>